<accession>A0A812VMW5</accession>
<proteinExistence type="predicted"/>
<feature type="compositionally biased region" description="Basic residues" evidence="1">
    <location>
        <begin position="459"/>
        <end position="470"/>
    </location>
</feature>
<dbReference type="AlphaFoldDB" id="A0A812VMW5"/>
<dbReference type="EMBL" id="CAJNIZ010042607">
    <property type="protein sequence ID" value="CAE7628521.1"/>
    <property type="molecule type" value="Genomic_DNA"/>
</dbReference>
<dbReference type="SUPFAM" id="SSF52047">
    <property type="entry name" value="RNI-like"/>
    <property type="match status" value="1"/>
</dbReference>
<feature type="region of interest" description="Disordered" evidence="1">
    <location>
        <begin position="446"/>
        <end position="470"/>
    </location>
</feature>
<evidence type="ECO:0000313" key="3">
    <source>
        <dbReference type="Proteomes" id="UP000649617"/>
    </source>
</evidence>
<dbReference type="Proteomes" id="UP000649617">
    <property type="component" value="Unassembled WGS sequence"/>
</dbReference>
<gene>
    <name evidence="2" type="ORF">SPIL2461_LOCUS16465</name>
</gene>
<organism evidence="2 3">
    <name type="scientific">Symbiodinium pilosum</name>
    <name type="common">Dinoflagellate</name>
    <dbReference type="NCBI Taxonomy" id="2952"/>
    <lineage>
        <taxon>Eukaryota</taxon>
        <taxon>Sar</taxon>
        <taxon>Alveolata</taxon>
        <taxon>Dinophyceae</taxon>
        <taxon>Suessiales</taxon>
        <taxon>Symbiodiniaceae</taxon>
        <taxon>Symbiodinium</taxon>
    </lineage>
</organism>
<feature type="region of interest" description="Disordered" evidence="1">
    <location>
        <begin position="266"/>
        <end position="288"/>
    </location>
</feature>
<keyword evidence="3" id="KW-1185">Reference proteome</keyword>
<evidence type="ECO:0000256" key="1">
    <source>
        <dbReference type="SAM" id="MobiDB-lite"/>
    </source>
</evidence>
<dbReference type="Gene3D" id="3.80.10.10">
    <property type="entry name" value="Ribonuclease Inhibitor"/>
    <property type="match status" value="1"/>
</dbReference>
<dbReference type="OrthoDB" id="428109at2759"/>
<sequence length="470" mass="49737">MQVTGLSAEDSLPDWLASGVRVVASPQSPQTPKRLELTFAGVDLPDKLPLLVGWLRAPGGLAQQALLASDDTFACWADFRGTSLQDVDAGDLLGCLADLRVVRLWLASNSLTQKSAGRLRDFIQRARGLQELDLACNDLDDEAVFGLISSAAKHRGCQKWLYLAGNQVRNPPALLERLRRSGVHVCLDDTTSDPLDKVDQICLPYFCFQGPDTVDRDPGLDLPQATPVHEALPHADSDKQKAVPRLSAVARKNVASALRTLRTMIPQAEGEPQPVTPPLDSPGGPNAAPNTMPLPPMPELMVDGFQMPPTGPCAPLSMLGQVMPAPPPAPAMNIMSPTITPITPAPMTPTTPAPMMNTCMTPLTPSTPSQGLAAAFPPGFPPTLHAADGFLQHGNHAHAALNMVPGGTVTGTNGLSNGLGMDLPFSTGPGPTMAAYEAALLGATPEVERSEVGEAPWKSQRRRQRKPGGL</sequence>
<dbReference type="InterPro" id="IPR032675">
    <property type="entry name" value="LRR_dom_sf"/>
</dbReference>
<name>A0A812VMW5_SYMPI</name>
<protein>
    <submittedName>
        <fullName evidence="2">Uncharacterized protein</fullName>
    </submittedName>
</protein>
<reference evidence="2" key="1">
    <citation type="submission" date="2021-02" db="EMBL/GenBank/DDBJ databases">
        <authorList>
            <person name="Dougan E. K."/>
            <person name="Rhodes N."/>
            <person name="Thang M."/>
            <person name="Chan C."/>
        </authorList>
    </citation>
    <scope>NUCLEOTIDE SEQUENCE</scope>
</reference>
<evidence type="ECO:0000313" key="2">
    <source>
        <dbReference type="EMBL" id="CAE7628521.1"/>
    </source>
</evidence>
<comment type="caution">
    <text evidence="2">The sequence shown here is derived from an EMBL/GenBank/DDBJ whole genome shotgun (WGS) entry which is preliminary data.</text>
</comment>